<organism evidence="2 3">
    <name type="scientific">Ganoderma sinense ZZ0214-1</name>
    <dbReference type="NCBI Taxonomy" id="1077348"/>
    <lineage>
        <taxon>Eukaryota</taxon>
        <taxon>Fungi</taxon>
        <taxon>Dikarya</taxon>
        <taxon>Basidiomycota</taxon>
        <taxon>Agaricomycotina</taxon>
        <taxon>Agaricomycetes</taxon>
        <taxon>Polyporales</taxon>
        <taxon>Polyporaceae</taxon>
        <taxon>Ganoderma</taxon>
    </lineage>
</organism>
<feature type="region of interest" description="Disordered" evidence="1">
    <location>
        <begin position="1"/>
        <end position="66"/>
    </location>
</feature>
<dbReference type="OrthoDB" id="2637024at2759"/>
<dbReference type="AlphaFoldDB" id="A0A2G8SSD6"/>
<accession>A0A2G8SSD6</accession>
<reference evidence="2 3" key="1">
    <citation type="journal article" date="2015" name="Sci. Rep.">
        <title>Chromosome-level genome map provides insights into diverse defense mechanisms in the medicinal fungus Ganoderma sinense.</title>
        <authorList>
            <person name="Zhu Y."/>
            <person name="Xu J."/>
            <person name="Sun C."/>
            <person name="Zhou S."/>
            <person name="Xu H."/>
            <person name="Nelson D.R."/>
            <person name="Qian J."/>
            <person name="Song J."/>
            <person name="Luo H."/>
            <person name="Xiang L."/>
            <person name="Li Y."/>
            <person name="Xu Z."/>
            <person name="Ji A."/>
            <person name="Wang L."/>
            <person name="Lu S."/>
            <person name="Hayward A."/>
            <person name="Sun W."/>
            <person name="Li X."/>
            <person name="Schwartz D.C."/>
            <person name="Wang Y."/>
            <person name="Chen S."/>
        </authorList>
    </citation>
    <scope>NUCLEOTIDE SEQUENCE [LARGE SCALE GENOMIC DNA]</scope>
    <source>
        <strain evidence="2 3">ZZ0214-1</strain>
    </source>
</reference>
<gene>
    <name evidence="2" type="ORF">GSI_00359</name>
</gene>
<protein>
    <submittedName>
        <fullName evidence="2">Uncharacterized protein</fullName>
    </submittedName>
</protein>
<keyword evidence="3" id="KW-1185">Reference proteome</keyword>
<sequence>MTSSNLLPSDTSRLPSYRSTHVGRFHPYPRGGPRRREDALMQTVDHRTADHVTGLPTIPEEPEPEPVRLRPLVVCQEVPDGDVSSLELDCPVVGDVSFFEQQGVRAEDDVGEKVKVAVAHLFVAIRRRSLALLAVMDLLKGEHRMK</sequence>
<evidence type="ECO:0000313" key="3">
    <source>
        <dbReference type="Proteomes" id="UP000230002"/>
    </source>
</evidence>
<name>A0A2G8SSD6_9APHY</name>
<evidence type="ECO:0000256" key="1">
    <source>
        <dbReference type="SAM" id="MobiDB-lite"/>
    </source>
</evidence>
<evidence type="ECO:0000313" key="2">
    <source>
        <dbReference type="EMBL" id="PIL36670.1"/>
    </source>
</evidence>
<comment type="caution">
    <text evidence="2">The sequence shown here is derived from an EMBL/GenBank/DDBJ whole genome shotgun (WGS) entry which is preliminary data.</text>
</comment>
<dbReference type="EMBL" id="AYKW01000001">
    <property type="protein sequence ID" value="PIL36670.1"/>
    <property type="molecule type" value="Genomic_DNA"/>
</dbReference>
<feature type="compositionally biased region" description="Basic and acidic residues" evidence="1">
    <location>
        <begin position="34"/>
        <end position="50"/>
    </location>
</feature>
<proteinExistence type="predicted"/>
<feature type="compositionally biased region" description="Polar residues" evidence="1">
    <location>
        <begin position="1"/>
        <end position="19"/>
    </location>
</feature>
<dbReference type="Proteomes" id="UP000230002">
    <property type="component" value="Unassembled WGS sequence"/>
</dbReference>